<accession>D1LVR9</accession>
<gene>
    <name evidence="2" type="ORF">PCMG_00102</name>
</gene>
<organismHost>
    <name type="scientific">Prochlorococcus</name>
    <dbReference type="NCBI Taxonomy" id="1218"/>
</organismHost>
<protein>
    <submittedName>
        <fullName evidence="2">Predicted protein</fullName>
    </submittedName>
</protein>
<dbReference type="Proteomes" id="UP000013923">
    <property type="component" value="Genome"/>
</dbReference>
<dbReference type="EMBL" id="GU071092">
    <property type="protein sequence ID" value="ACY75978.1"/>
    <property type="molecule type" value="Genomic_DNA"/>
</dbReference>
<evidence type="ECO:0000313" key="2">
    <source>
        <dbReference type="EMBL" id="ACY75978.1"/>
    </source>
</evidence>
<evidence type="ECO:0000313" key="3">
    <source>
        <dbReference type="Proteomes" id="UP000013923"/>
    </source>
</evidence>
<sequence>MQLNKLGTNQTEITLADGHKVFFSYNTPVACQTPDYEYYRTERKWSVTTSRHINKWLDGVNATVMPQDFFNTLTAN</sequence>
<dbReference type="InterPro" id="IPR058346">
    <property type="entry name" value="DUF8033"/>
</dbReference>
<dbReference type="Pfam" id="PF26096">
    <property type="entry name" value="DUF8033"/>
    <property type="match status" value="1"/>
</dbReference>
<feature type="domain" description="DUF8033" evidence="1">
    <location>
        <begin position="1"/>
        <end position="71"/>
    </location>
</feature>
<proteinExistence type="predicted"/>
<name>D1LVR9_BPPRM</name>
<reference evidence="2 3" key="1">
    <citation type="submission" date="2009-10" db="EMBL/GenBank/DDBJ databases">
        <title>The Genome Sequence of Prochlorococcus phage P-SSM2.</title>
        <authorList>
            <consortium name="The Broad Institute Genome Sequencing Platform"/>
            <person name="Henn M.R."/>
            <person name="Sullivan M.S."/>
            <person name="Osburne M.S."/>
            <person name="Levin J."/>
            <person name="Malboeuf C."/>
            <person name="Casali M."/>
            <person name="Russ C."/>
            <person name="Lennon N."/>
            <person name="Chapman S.B."/>
            <person name="Erlich R."/>
            <person name="Young S.K."/>
            <person name="Koehrsen M."/>
            <person name="Yandava C."/>
            <person name="Zeng Q."/>
            <person name="Alvarado L."/>
            <person name="Anderson S."/>
            <person name="Berlin A."/>
            <person name="Borenstein D."/>
            <person name="Chen Z."/>
            <person name="Engels R."/>
            <person name="Freedman E."/>
            <person name="Gellesch M."/>
            <person name="Goldberg J."/>
            <person name="Green L."/>
            <person name="Griggs A."/>
            <person name="Gujja S."/>
            <person name="Heilman E.R."/>
            <person name="Heiman D."/>
            <person name="Hepburn T."/>
            <person name="Howarth C."/>
            <person name="Jen D."/>
            <person name="Larson L."/>
            <person name="Lewis B."/>
            <person name="Mehta T."/>
            <person name="Park D."/>
            <person name="Pearson M."/>
            <person name="Richards J."/>
            <person name="Rizzolo K."/>
            <person name="Roberts A."/>
            <person name="Ryan E."/>
            <person name="Saif S."/>
            <person name="Shea T."/>
            <person name="Shenoy N."/>
            <person name="Sisk P."/>
            <person name="Stolte C."/>
            <person name="Sykes S."/>
            <person name="Walk T."/>
            <person name="White J."/>
            <person name="Yu Q."/>
            <person name="Coleman M.L."/>
            <person name="Huang K.H."/>
            <person name="Weigele P.R."/>
            <person name="DeFrancesco A.S."/>
            <person name="Kern S.E."/>
            <person name="Thompson L.R."/>
            <person name="Fu R."/>
            <person name="Hombeck B."/>
            <person name="Chisholm S.W."/>
            <person name="Haas B."/>
            <person name="Nusbaum C."/>
            <person name="Birren B."/>
        </authorList>
    </citation>
    <scope>NUCLEOTIDE SEQUENCE [LARGE SCALE GENOMIC DNA]</scope>
    <source>
        <strain evidence="2">P-SSM2</strain>
    </source>
</reference>
<organism evidence="2 3">
    <name type="scientific">Prochlorococcus phage P-SSM2</name>
    <dbReference type="NCBI Taxonomy" id="268746"/>
    <lineage>
        <taxon>Viruses</taxon>
        <taxon>Duplodnaviria</taxon>
        <taxon>Heunggongvirae</taxon>
        <taxon>Uroviricota</taxon>
        <taxon>Caudoviricetes</taxon>
        <taxon>Pantevenvirales</taxon>
        <taxon>Kyanoviridae</taxon>
        <taxon>Salacisavirus</taxon>
        <taxon>Salacisavirus pssm2</taxon>
    </lineage>
</organism>
<evidence type="ECO:0000259" key="1">
    <source>
        <dbReference type="Pfam" id="PF26096"/>
    </source>
</evidence>